<evidence type="ECO:0000256" key="11">
    <source>
        <dbReference type="ARBA" id="ARBA00023286"/>
    </source>
</evidence>
<feature type="transmembrane region" description="Helical" evidence="17">
    <location>
        <begin position="238"/>
        <end position="260"/>
    </location>
</feature>
<feature type="region of interest" description="Disordered" evidence="16">
    <location>
        <begin position="1"/>
        <end position="30"/>
    </location>
</feature>
<evidence type="ECO:0000256" key="3">
    <source>
        <dbReference type="ARBA" id="ARBA00022535"/>
    </source>
</evidence>
<gene>
    <name evidence="19" type="primary">CNGB3</name>
</gene>
<feature type="domain" description="Cyclic nucleotide-binding" evidence="18">
    <location>
        <begin position="410"/>
        <end position="516"/>
    </location>
</feature>
<dbReference type="GO" id="GO:0005886">
    <property type="term" value="C:plasma membrane"/>
    <property type="evidence" value="ECO:0007669"/>
    <property type="project" value="TreeGrafter"/>
</dbReference>
<dbReference type="AlphaFoldDB" id="A0A673Y0V3"/>
<keyword evidence="2" id="KW-0813">Transport</keyword>
<keyword evidence="4" id="KW-0716">Sensory transduction</keyword>
<feature type="transmembrane region" description="Helical" evidence="17">
    <location>
        <begin position="147"/>
        <end position="166"/>
    </location>
</feature>
<dbReference type="GO" id="GO:0005222">
    <property type="term" value="F:intracellularly cAMP-activated cation channel activity"/>
    <property type="evidence" value="ECO:0007669"/>
    <property type="project" value="TreeGrafter"/>
</dbReference>
<name>A0A673Y0V3_SALTR</name>
<keyword evidence="5 17" id="KW-0812">Transmembrane</keyword>
<dbReference type="GO" id="GO:0044877">
    <property type="term" value="F:protein-containing complex binding"/>
    <property type="evidence" value="ECO:0007669"/>
    <property type="project" value="TreeGrafter"/>
</dbReference>
<dbReference type="GO" id="GO:0017071">
    <property type="term" value="C:intracellular cyclic nucleotide activated cation channel complex"/>
    <property type="evidence" value="ECO:0007669"/>
    <property type="project" value="TreeGrafter"/>
</dbReference>
<dbReference type="InterPro" id="IPR018488">
    <property type="entry name" value="cNMP-bd_CS"/>
</dbReference>
<protein>
    <submittedName>
        <fullName evidence="19">Cyclic nucleotide gated channel subunit beta 3, tandem duplicate 1</fullName>
    </submittedName>
</protein>
<sequence>HTPKPTHGSDFIFLSREEVPPPPPPPIVVNRYSDDQLRVIVKRMRERTEIYREKLIDPHASSPEFSPPKEEEDLKKKDVAEKKKQEMAEKKAAEQKAKDDAKASEPVVKPTFGQEVAAFLDRRLKPIEDAMDSVLPSTIDPFSDRAYIMWLTLVTLAFNYNTWFMTARLCFPYHTPEWIPYWIAMDLVADFIYLIDSIFFQARKQFVKGGDVVVSPSALPFSPEEVGLLLSLNYEGILVVRTIGYLLFMLHLNACAYYVASAYQGIGKTTWVYTGKGSAYLRCYYYAVRSLINIGGLPEPHTVFEITFQLSNFFVGVFVFSSLIGQMRDVIGAATAGQTYFRSSMDNTVYYMVSNHIPKLCQNRIRTWYNYTWDAQGMLDESELLEQMPLVMRTAIAVDINLATFQKIDLFKGCDNQMLVDMLLRLKSIIYLPGDFVVQKGDIGKEMYIIKSGAVQVVGGPDNSIVFVTLKAGCVFGEISLLQSSKDGGNRRTANVKAHGFANLSVLEKKDLFEILVHYPMAQKVLARKGKKLMKAKGPAAAKAVEDKKKGLALFGPKPPTPKMLHVFGGGKGFLDKLKVRNIPYSHFDLLLTTGMYSIMMFSYS</sequence>
<keyword evidence="20" id="KW-1185">Reference proteome</keyword>
<dbReference type="GO" id="GO:0030553">
    <property type="term" value="F:cGMP binding"/>
    <property type="evidence" value="ECO:0007669"/>
    <property type="project" value="UniProtKB-KW"/>
</dbReference>
<dbReference type="PANTHER" id="PTHR45638">
    <property type="entry name" value="CYCLIC NUCLEOTIDE-GATED CATION CHANNEL SUBUNIT A"/>
    <property type="match status" value="1"/>
</dbReference>
<dbReference type="Pfam" id="PF00027">
    <property type="entry name" value="cNMP_binding"/>
    <property type="match status" value="1"/>
</dbReference>
<evidence type="ECO:0000256" key="6">
    <source>
        <dbReference type="ARBA" id="ARBA00022741"/>
    </source>
</evidence>
<dbReference type="Proteomes" id="UP000472277">
    <property type="component" value="Chromosome 2"/>
</dbReference>
<feature type="region of interest" description="Disordered" evidence="16">
    <location>
        <begin position="51"/>
        <end position="105"/>
    </location>
</feature>
<dbReference type="GeneTree" id="ENSGT00940000154824"/>
<dbReference type="InterPro" id="IPR014710">
    <property type="entry name" value="RmlC-like_jellyroll"/>
</dbReference>
<dbReference type="InterPro" id="IPR050866">
    <property type="entry name" value="CNG_cation_channel"/>
</dbReference>
<evidence type="ECO:0000256" key="8">
    <source>
        <dbReference type="ARBA" id="ARBA00022992"/>
    </source>
</evidence>
<evidence type="ECO:0000256" key="10">
    <source>
        <dbReference type="ARBA" id="ARBA00023136"/>
    </source>
</evidence>
<accession>A0A673Y0V3</accession>
<dbReference type="SUPFAM" id="SSF81324">
    <property type="entry name" value="Voltage-gated potassium channels"/>
    <property type="match status" value="1"/>
</dbReference>
<reference evidence="19" key="1">
    <citation type="submission" date="2025-08" db="UniProtKB">
        <authorList>
            <consortium name="Ensembl"/>
        </authorList>
    </citation>
    <scope>IDENTIFICATION</scope>
</reference>
<proteinExistence type="predicted"/>
<organism evidence="19 20">
    <name type="scientific">Salmo trutta</name>
    <name type="common">Brown trout</name>
    <dbReference type="NCBI Taxonomy" id="8032"/>
    <lineage>
        <taxon>Eukaryota</taxon>
        <taxon>Metazoa</taxon>
        <taxon>Chordata</taxon>
        <taxon>Craniata</taxon>
        <taxon>Vertebrata</taxon>
        <taxon>Euteleostomi</taxon>
        <taxon>Actinopterygii</taxon>
        <taxon>Neopterygii</taxon>
        <taxon>Teleostei</taxon>
        <taxon>Protacanthopterygii</taxon>
        <taxon>Salmoniformes</taxon>
        <taxon>Salmonidae</taxon>
        <taxon>Salmoninae</taxon>
        <taxon>Salmo</taxon>
    </lineage>
</organism>
<dbReference type="InterPro" id="IPR018490">
    <property type="entry name" value="cNMP-bd_dom_sf"/>
</dbReference>
<dbReference type="GO" id="GO:0001750">
    <property type="term" value="C:photoreceptor outer segment"/>
    <property type="evidence" value="ECO:0007669"/>
    <property type="project" value="TreeGrafter"/>
</dbReference>
<evidence type="ECO:0000256" key="9">
    <source>
        <dbReference type="ARBA" id="ARBA00023065"/>
    </source>
</evidence>
<keyword evidence="9" id="KW-0406">Ion transport</keyword>
<evidence type="ECO:0000256" key="5">
    <source>
        <dbReference type="ARBA" id="ARBA00022692"/>
    </source>
</evidence>
<evidence type="ECO:0000256" key="17">
    <source>
        <dbReference type="SAM" id="Phobius"/>
    </source>
</evidence>
<dbReference type="PROSITE" id="PS00888">
    <property type="entry name" value="CNMP_BINDING_1"/>
    <property type="match status" value="1"/>
</dbReference>
<evidence type="ECO:0000256" key="7">
    <source>
        <dbReference type="ARBA" id="ARBA00022989"/>
    </source>
</evidence>
<evidence type="ECO:0000256" key="15">
    <source>
        <dbReference type="ARBA" id="ARBA00036239"/>
    </source>
</evidence>
<keyword evidence="12" id="KW-0407">Ion channel</keyword>
<dbReference type="Ensembl" id="ENSSTUT00000029453.1">
    <property type="protein sequence ID" value="ENSSTUP00000028136.1"/>
    <property type="gene ID" value="ENSSTUG00000012199.1"/>
</dbReference>
<dbReference type="InterPro" id="IPR000595">
    <property type="entry name" value="cNMP-bd_dom"/>
</dbReference>
<feature type="transmembrane region" description="Helical" evidence="17">
    <location>
        <begin position="306"/>
        <end position="324"/>
    </location>
</feature>
<dbReference type="SMART" id="SM00100">
    <property type="entry name" value="cNMP"/>
    <property type="match status" value="1"/>
</dbReference>
<reference evidence="19" key="2">
    <citation type="submission" date="2025-09" db="UniProtKB">
        <authorList>
            <consortium name="Ensembl"/>
        </authorList>
    </citation>
    <scope>IDENTIFICATION</scope>
</reference>
<dbReference type="PROSITE" id="PS50042">
    <property type="entry name" value="CNMP_BINDING_3"/>
    <property type="match status" value="1"/>
</dbReference>
<dbReference type="Gene3D" id="2.60.120.10">
    <property type="entry name" value="Jelly Rolls"/>
    <property type="match status" value="1"/>
</dbReference>
<evidence type="ECO:0000256" key="16">
    <source>
        <dbReference type="SAM" id="MobiDB-lite"/>
    </source>
</evidence>
<keyword evidence="3" id="KW-0140">cGMP</keyword>
<comment type="catalytic activity">
    <reaction evidence="14">
        <text>K(+)(in) = K(+)(out)</text>
        <dbReference type="Rhea" id="RHEA:29463"/>
        <dbReference type="ChEBI" id="CHEBI:29103"/>
    </reaction>
</comment>
<evidence type="ECO:0000256" key="13">
    <source>
        <dbReference type="ARBA" id="ARBA00023305"/>
    </source>
</evidence>
<dbReference type="CDD" id="cd00038">
    <property type="entry name" value="CAP_ED"/>
    <property type="match status" value="1"/>
</dbReference>
<dbReference type="FunFam" id="2.60.120.10:FF:000020">
    <property type="entry name" value="Cyclic nucleotide-gated channel beta 3"/>
    <property type="match status" value="1"/>
</dbReference>
<dbReference type="GO" id="GO:0007601">
    <property type="term" value="P:visual perception"/>
    <property type="evidence" value="ECO:0007669"/>
    <property type="project" value="UniProtKB-KW"/>
</dbReference>
<comment type="catalytic activity">
    <reaction evidence="15">
        <text>Na(+)(in) = Na(+)(out)</text>
        <dbReference type="Rhea" id="RHEA:34963"/>
        <dbReference type="ChEBI" id="CHEBI:29101"/>
    </reaction>
</comment>
<feature type="compositionally biased region" description="Basic and acidic residues" evidence="16">
    <location>
        <begin position="67"/>
        <end position="103"/>
    </location>
</feature>
<evidence type="ECO:0000256" key="2">
    <source>
        <dbReference type="ARBA" id="ARBA00022448"/>
    </source>
</evidence>
<dbReference type="FunFam" id="1.10.287.70:FF:000072">
    <property type="entry name" value="Cyclic nucleotide gated channel beta 3"/>
    <property type="match status" value="1"/>
</dbReference>
<dbReference type="PROSITE" id="PS00889">
    <property type="entry name" value="CNMP_BINDING_2"/>
    <property type="match status" value="1"/>
</dbReference>
<evidence type="ECO:0000256" key="1">
    <source>
        <dbReference type="ARBA" id="ARBA00004141"/>
    </source>
</evidence>
<keyword evidence="10 17" id="KW-0472">Membrane</keyword>
<keyword evidence="8" id="KW-0142">cGMP-binding</keyword>
<evidence type="ECO:0000313" key="20">
    <source>
        <dbReference type="Proteomes" id="UP000472277"/>
    </source>
</evidence>
<keyword evidence="6" id="KW-0547">Nucleotide-binding</keyword>
<dbReference type="GO" id="GO:0005223">
    <property type="term" value="F:intracellularly cGMP-activated cation channel activity"/>
    <property type="evidence" value="ECO:0007669"/>
    <property type="project" value="TreeGrafter"/>
</dbReference>
<evidence type="ECO:0000256" key="14">
    <source>
        <dbReference type="ARBA" id="ARBA00034430"/>
    </source>
</evidence>
<dbReference type="OMA" id="FRVCMDH"/>
<evidence type="ECO:0000256" key="4">
    <source>
        <dbReference type="ARBA" id="ARBA00022606"/>
    </source>
</evidence>
<evidence type="ECO:0000259" key="18">
    <source>
        <dbReference type="PROSITE" id="PS50042"/>
    </source>
</evidence>
<dbReference type="PANTHER" id="PTHR45638:SF23">
    <property type="entry name" value="CYCLIC NUCLEOTIDE-GATED CATION CHANNEL BETA-3-LIKE ISOFORM X2"/>
    <property type="match status" value="1"/>
</dbReference>
<feature type="transmembrane region" description="Helical" evidence="17">
    <location>
        <begin position="178"/>
        <end position="200"/>
    </location>
</feature>
<keyword evidence="7 17" id="KW-1133">Transmembrane helix</keyword>
<dbReference type="Gene3D" id="1.10.287.630">
    <property type="entry name" value="Helix hairpin bin"/>
    <property type="match status" value="1"/>
</dbReference>
<dbReference type="InParanoid" id="A0A673Y0V3"/>
<keyword evidence="11" id="KW-1071">Ligand-gated ion channel</keyword>
<evidence type="ECO:0000256" key="12">
    <source>
        <dbReference type="ARBA" id="ARBA00023303"/>
    </source>
</evidence>
<comment type="subcellular location">
    <subcellularLocation>
        <location evidence="1">Membrane</location>
        <topology evidence="1">Multi-pass membrane protein</topology>
    </subcellularLocation>
</comment>
<dbReference type="FunFam" id="1.10.287.630:FF:000001">
    <property type="entry name" value="Cyclic nucleotide-gated channel alpha 3"/>
    <property type="match status" value="1"/>
</dbReference>
<dbReference type="SUPFAM" id="SSF51206">
    <property type="entry name" value="cAMP-binding domain-like"/>
    <property type="match status" value="1"/>
</dbReference>
<keyword evidence="13" id="KW-0844">Vision</keyword>
<evidence type="ECO:0000313" key="19">
    <source>
        <dbReference type="Ensembl" id="ENSSTUP00000028136.1"/>
    </source>
</evidence>